<evidence type="ECO:0000256" key="7">
    <source>
        <dbReference type="ARBA" id="ARBA00023140"/>
    </source>
</evidence>
<evidence type="ECO:0000256" key="6">
    <source>
        <dbReference type="ARBA" id="ARBA00023098"/>
    </source>
</evidence>
<evidence type="ECO:0000256" key="10">
    <source>
        <dbReference type="PIRSR" id="PIRSR000429-1"/>
    </source>
</evidence>
<evidence type="ECO:0000259" key="13">
    <source>
        <dbReference type="Pfam" id="PF02803"/>
    </source>
</evidence>
<dbReference type="NCBIfam" id="TIGR01930">
    <property type="entry name" value="AcCoA-C-Actrans"/>
    <property type="match status" value="1"/>
</dbReference>
<keyword evidence="3 11" id="KW-0808">Transferase</keyword>
<dbReference type="GO" id="GO:0033812">
    <property type="term" value="F:3-oxoadipyl-CoA thiolase activity"/>
    <property type="evidence" value="ECO:0007669"/>
    <property type="project" value="UniProtKB-EC"/>
</dbReference>
<evidence type="ECO:0000259" key="12">
    <source>
        <dbReference type="Pfam" id="PF00108"/>
    </source>
</evidence>
<dbReference type="AlphaFoldDB" id="A0A7Z3BJB3"/>
<proteinExistence type="inferred from homology"/>
<dbReference type="InterPro" id="IPR020617">
    <property type="entry name" value="Thiolase_C"/>
</dbReference>
<dbReference type="Pfam" id="PF02803">
    <property type="entry name" value="Thiolase_C"/>
    <property type="match status" value="1"/>
</dbReference>
<gene>
    <name evidence="14" type="ORF">G4G71_08590</name>
</gene>
<dbReference type="EMBL" id="CP048833">
    <property type="protein sequence ID" value="QJP07930.1"/>
    <property type="molecule type" value="Genomic_DNA"/>
</dbReference>
<dbReference type="FunFam" id="3.40.47.10:FF:000010">
    <property type="entry name" value="Acetyl-CoA acetyltransferase (Thiolase)"/>
    <property type="match status" value="1"/>
</dbReference>
<dbReference type="GO" id="GO:0005737">
    <property type="term" value="C:cytoplasm"/>
    <property type="evidence" value="ECO:0007669"/>
    <property type="project" value="UniProtKB-ARBA"/>
</dbReference>
<keyword evidence="7" id="KW-0576">Peroxisome</keyword>
<dbReference type="PANTHER" id="PTHR43853">
    <property type="entry name" value="3-KETOACYL-COA THIOLASE, PEROXISOMAL"/>
    <property type="match status" value="1"/>
</dbReference>
<dbReference type="PROSITE" id="PS00737">
    <property type="entry name" value="THIOLASE_2"/>
    <property type="match status" value="1"/>
</dbReference>
<dbReference type="Proteomes" id="UP000502549">
    <property type="component" value="Chromosome"/>
</dbReference>
<feature type="active site" description="Proton acceptor" evidence="10">
    <location>
        <position position="353"/>
    </location>
</feature>
<feature type="domain" description="Thiolase N-terminal" evidence="12">
    <location>
        <begin position="9"/>
        <end position="266"/>
    </location>
</feature>
<organism evidence="14 15">
    <name type="scientific">Pseudomonas multiresinivorans</name>
    <dbReference type="NCBI Taxonomy" id="95301"/>
    <lineage>
        <taxon>Bacteria</taxon>
        <taxon>Pseudomonadati</taxon>
        <taxon>Pseudomonadota</taxon>
        <taxon>Gammaproteobacteria</taxon>
        <taxon>Pseudomonadales</taxon>
        <taxon>Pseudomonadaceae</taxon>
        <taxon>Pseudomonas</taxon>
    </lineage>
</organism>
<evidence type="ECO:0000313" key="15">
    <source>
        <dbReference type="Proteomes" id="UP000502549"/>
    </source>
</evidence>
<evidence type="ECO:0000313" key="14">
    <source>
        <dbReference type="EMBL" id="QJP07930.1"/>
    </source>
</evidence>
<reference evidence="14 15" key="1">
    <citation type="submission" date="2020-02" db="EMBL/GenBank/DDBJ databases">
        <title>Complete genome sequence of Pseudomonas multiresinivorans ORNL1.</title>
        <authorList>
            <person name="Podar M."/>
        </authorList>
    </citation>
    <scope>NUCLEOTIDE SEQUENCE [LARGE SCALE GENOMIC DNA]</scope>
    <source>
        <strain evidence="15">populi</strain>
    </source>
</reference>
<dbReference type="PIRSF" id="PIRSF000429">
    <property type="entry name" value="Ac-CoA_Ac_transf"/>
    <property type="match status" value="1"/>
</dbReference>
<evidence type="ECO:0000256" key="11">
    <source>
        <dbReference type="RuleBase" id="RU003557"/>
    </source>
</evidence>
<dbReference type="GO" id="GO:0006635">
    <property type="term" value="P:fatty acid beta-oxidation"/>
    <property type="evidence" value="ECO:0007669"/>
    <property type="project" value="TreeGrafter"/>
</dbReference>
<keyword evidence="8 11" id="KW-0012">Acyltransferase</keyword>
<feature type="active site" description="Proton acceptor" evidence="10">
    <location>
        <position position="383"/>
    </location>
</feature>
<evidence type="ECO:0000256" key="5">
    <source>
        <dbReference type="ARBA" id="ARBA00022946"/>
    </source>
</evidence>
<comment type="subcellular location">
    <subcellularLocation>
        <location evidence="1">Peroxisome</location>
    </subcellularLocation>
</comment>
<comment type="catalytic activity">
    <reaction evidence="9">
        <text>succinyl-CoA + acetyl-CoA = 3-oxoadipyl-CoA + CoA</text>
        <dbReference type="Rhea" id="RHEA:19481"/>
        <dbReference type="ChEBI" id="CHEBI:57287"/>
        <dbReference type="ChEBI" id="CHEBI:57288"/>
        <dbReference type="ChEBI" id="CHEBI:57292"/>
        <dbReference type="ChEBI" id="CHEBI:57348"/>
        <dbReference type="EC" id="2.3.1.174"/>
    </reaction>
</comment>
<evidence type="ECO:0000256" key="9">
    <source>
        <dbReference type="ARBA" id="ARBA00048527"/>
    </source>
</evidence>
<dbReference type="Gene3D" id="3.40.47.10">
    <property type="match status" value="1"/>
</dbReference>
<keyword evidence="5" id="KW-0809">Transit peptide</keyword>
<comment type="similarity">
    <text evidence="2 11">Belongs to the thiolase-like superfamily. Thiolase family.</text>
</comment>
<dbReference type="InterPro" id="IPR050215">
    <property type="entry name" value="Thiolase-like_sf_Thiolase"/>
</dbReference>
<accession>A0A7Z3BJB3</accession>
<dbReference type="InterPro" id="IPR002155">
    <property type="entry name" value="Thiolase"/>
</dbReference>
<feature type="domain" description="Thiolase C-terminal" evidence="13">
    <location>
        <begin position="275"/>
        <end position="395"/>
    </location>
</feature>
<dbReference type="InterPro" id="IPR016039">
    <property type="entry name" value="Thiolase-like"/>
</dbReference>
<name>A0A7Z3BJB3_9PSED</name>
<keyword evidence="6" id="KW-0443">Lipid metabolism</keyword>
<keyword evidence="15" id="KW-1185">Reference proteome</keyword>
<dbReference type="Pfam" id="PF00108">
    <property type="entry name" value="Thiolase_N"/>
    <property type="match status" value="1"/>
</dbReference>
<keyword evidence="4" id="KW-0276">Fatty acid metabolism</keyword>
<dbReference type="RefSeq" id="WP_169936817.1">
    <property type="nucleotide sequence ID" value="NZ_CP048833.1"/>
</dbReference>
<dbReference type="InterPro" id="IPR020613">
    <property type="entry name" value="Thiolase_CS"/>
</dbReference>
<evidence type="ECO:0000256" key="2">
    <source>
        <dbReference type="ARBA" id="ARBA00010982"/>
    </source>
</evidence>
<protein>
    <submittedName>
        <fullName evidence="14">Thiolase family protein</fullName>
    </submittedName>
</protein>
<dbReference type="PANTHER" id="PTHR43853:SF8">
    <property type="entry name" value="3-KETOACYL-COA THIOLASE, PEROXISOMAL"/>
    <property type="match status" value="1"/>
</dbReference>
<feature type="active site" description="Acyl-thioester intermediate" evidence="10">
    <location>
        <position position="94"/>
    </location>
</feature>
<evidence type="ECO:0000256" key="4">
    <source>
        <dbReference type="ARBA" id="ARBA00022832"/>
    </source>
</evidence>
<evidence type="ECO:0000256" key="8">
    <source>
        <dbReference type="ARBA" id="ARBA00023315"/>
    </source>
</evidence>
<dbReference type="CDD" id="cd00751">
    <property type="entry name" value="thiolase"/>
    <property type="match status" value="1"/>
</dbReference>
<dbReference type="SUPFAM" id="SSF53901">
    <property type="entry name" value="Thiolase-like"/>
    <property type="match status" value="2"/>
</dbReference>
<evidence type="ECO:0000256" key="3">
    <source>
        <dbReference type="ARBA" id="ARBA00022679"/>
    </source>
</evidence>
<dbReference type="KEGG" id="pmui:G4G71_08590"/>
<dbReference type="InterPro" id="IPR020616">
    <property type="entry name" value="Thiolase_N"/>
</dbReference>
<sequence length="397" mass="42112">MTTTASPAYIAGYARTPIGRAYRGAFNDTDAPTLAAFALRAVLQRHDLDPQAIDDVILGCALPEGSQYYNIGRMAALAARLPVRTPGMTVDRQCASGLMSVAIASQRIQAGDAELILAGGVESISLVQNKHMNTYRRQDRQLLEVLPAAYMPMVETAEVVATRYGVTREAQDAYALESQRRAATAQAQGLFEAEIAAVRTVQRIEDRSSGEQSFVEIEVARDECPRPGTSAEGLAALSPVFAQGSVSAGNACPLSDGSAACLVVSEAQLQRHDLQPLGRLVSCVVEGCAPDEMGIGPVPAIRKLLQRCRLTIDDIDLWEINEAFASQVVYCAQTLGIPAERLNVNGGAIALGHPYGMSGTRLVGHALLEGGRRNARYVVVSMCIGGGQGAAALLECL</sequence>
<evidence type="ECO:0000256" key="1">
    <source>
        <dbReference type="ARBA" id="ARBA00004275"/>
    </source>
</evidence>
<dbReference type="GO" id="GO:0010124">
    <property type="term" value="P:phenylacetate catabolic process"/>
    <property type="evidence" value="ECO:0007669"/>
    <property type="project" value="TreeGrafter"/>
</dbReference>